<evidence type="ECO:0000313" key="3">
    <source>
        <dbReference type="Proteomes" id="UP000600918"/>
    </source>
</evidence>
<organism evidence="2 3">
    <name type="scientific">Vespula pensylvanica</name>
    <name type="common">Western yellow jacket</name>
    <name type="synonym">Wasp</name>
    <dbReference type="NCBI Taxonomy" id="30213"/>
    <lineage>
        <taxon>Eukaryota</taxon>
        <taxon>Metazoa</taxon>
        <taxon>Ecdysozoa</taxon>
        <taxon>Arthropoda</taxon>
        <taxon>Hexapoda</taxon>
        <taxon>Insecta</taxon>
        <taxon>Pterygota</taxon>
        <taxon>Neoptera</taxon>
        <taxon>Endopterygota</taxon>
        <taxon>Hymenoptera</taxon>
        <taxon>Apocrita</taxon>
        <taxon>Aculeata</taxon>
        <taxon>Vespoidea</taxon>
        <taxon>Vespidae</taxon>
        <taxon>Vespinae</taxon>
        <taxon>Vespula</taxon>
    </lineage>
</organism>
<feature type="compositionally biased region" description="Basic and acidic residues" evidence="1">
    <location>
        <begin position="37"/>
        <end position="47"/>
    </location>
</feature>
<gene>
    <name evidence="2" type="ORF">H0235_007151</name>
</gene>
<evidence type="ECO:0000313" key="2">
    <source>
        <dbReference type="EMBL" id="KAF7427457.1"/>
    </source>
</evidence>
<keyword evidence="3" id="KW-1185">Reference proteome</keyword>
<protein>
    <submittedName>
        <fullName evidence="2">Uncharacterized protein</fullName>
    </submittedName>
</protein>
<reference evidence="2" key="1">
    <citation type="journal article" date="2020" name="G3 (Bethesda)">
        <title>High-Quality Assemblies for Three Invasive Social Wasps from the &lt;i&gt;Vespula&lt;/i&gt; Genus.</title>
        <authorList>
            <person name="Harrop T.W.R."/>
            <person name="Guhlin J."/>
            <person name="McLaughlin G.M."/>
            <person name="Permina E."/>
            <person name="Stockwell P."/>
            <person name="Gilligan J."/>
            <person name="Le Lec M.F."/>
            <person name="Gruber M.A.M."/>
            <person name="Quinn O."/>
            <person name="Lovegrove M."/>
            <person name="Duncan E.J."/>
            <person name="Remnant E.J."/>
            <person name="Van Eeckhoven J."/>
            <person name="Graham B."/>
            <person name="Knapp R.A."/>
            <person name="Langford K.W."/>
            <person name="Kronenberg Z."/>
            <person name="Press M.O."/>
            <person name="Eacker S.M."/>
            <person name="Wilson-Rankin E.E."/>
            <person name="Purcell J."/>
            <person name="Lester P.J."/>
            <person name="Dearden P.K."/>
        </authorList>
    </citation>
    <scope>NUCLEOTIDE SEQUENCE</scope>
    <source>
        <strain evidence="2">Volc-1</strain>
    </source>
</reference>
<sequence>MKYRRGGTSFQRCLPFGACKIALSRRKEKERKKGKIKRNEESREWKPRRQKKDFTVGASRRREVFTGMHEKCLKREKGRKISRRNTDELARSKVIYTSALRFNGATGGCLRACLWGRRMVHPRPSHGPGNAGSSSNQGLRLTEP</sequence>
<feature type="region of interest" description="Disordered" evidence="1">
    <location>
        <begin position="121"/>
        <end position="144"/>
    </location>
</feature>
<accession>A0A834UB97</accession>
<feature type="compositionally biased region" description="Polar residues" evidence="1">
    <location>
        <begin position="131"/>
        <end position="144"/>
    </location>
</feature>
<dbReference type="Proteomes" id="UP000600918">
    <property type="component" value="Unassembled WGS sequence"/>
</dbReference>
<feature type="region of interest" description="Disordered" evidence="1">
    <location>
        <begin position="27"/>
        <end position="56"/>
    </location>
</feature>
<dbReference type="AlphaFoldDB" id="A0A834UB97"/>
<comment type="caution">
    <text evidence="2">The sequence shown here is derived from an EMBL/GenBank/DDBJ whole genome shotgun (WGS) entry which is preliminary data.</text>
</comment>
<evidence type="ECO:0000256" key="1">
    <source>
        <dbReference type="SAM" id="MobiDB-lite"/>
    </source>
</evidence>
<proteinExistence type="predicted"/>
<name>A0A834UB97_VESPE</name>
<feature type="compositionally biased region" description="Basic residues" evidence="1">
    <location>
        <begin position="27"/>
        <end position="36"/>
    </location>
</feature>
<dbReference type="EMBL" id="JACSDY010000005">
    <property type="protein sequence ID" value="KAF7427457.1"/>
    <property type="molecule type" value="Genomic_DNA"/>
</dbReference>